<sequence length="407" mass="44409">MAHRNTEDASSPTSRPDGQPHRRQPLSPVAQHAARQWKQLNFVMRDKASWKLPEDQRPAPEPIPNPVYLPSEYFTPEGEAWTPSKDGPNPDFTEYDKAVLMKYGIPLIQPSPPPKKRRHAHSHRADPRPLKSRKPPPQDSPAVGIPPGHPVIIPANGSGVATSNPTRPPDPSMGVMESNKDGEPRSADGPSALTARSLAVFTSGIRPTSKDVRSIEQYLKQTWTSDERPNPPSLRPISDLASTIDIVSVQTGDTSSDITRGPPDPVALAAGYPWVYLKVVLETEKSLAAFYRPSAIAQLPEAIEEAKAVDIYSGVMDACGHHWVILTHSENRKLMLHEAIIPKLLTPEGALITSVGSLRWGDPCLRIVNALQCSKYEVLAGLSAVQTLPAQLMLGSMGGLVVWWSLT</sequence>
<reference evidence="2 3" key="1">
    <citation type="submission" date="2019-02" db="EMBL/GenBank/DDBJ databases">
        <title>Genome sequencing of the rare red list fungi Dentipellis fragilis.</title>
        <authorList>
            <person name="Buettner E."/>
            <person name="Kellner H."/>
        </authorList>
    </citation>
    <scope>NUCLEOTIDE SEQUENCE [LARGE SCALE GENOMIC DNA]</scope>
    <source>
        <strain evidence="2 3">DSM 105465</strain>
    </source>
</reference>
<organism evidence="2 3">
    <name type="scientific">Dentipellis fragilis</name>
    <dbReference type="NCBI Taxonomy" id="205917"/>
    <lineage>
        <taxon>Eukaryota</taxon>
        <taxon>Fungi</taxon>
        <taxon>Dikarya</taxon>
        <taxon>Basidiomycota</taxon>
        <taxon>Agaricomycotina</taxon>
        <taxon>Agaricomycetes</taxon>
        <taxon>Russulales</taxon>
        <taxon>Hericiaceae</taxon>
        <taxon>Dentipellis</taxon>
    </lineage>
</organism>
<dbReference type="AlphaFoldDB" id="A0A4Y9ZEE7"/>
<dbReference type="OrthoDB" id="10306025at2759"/>
<feature type="compositionally biased region" description="Low complexity" evidence="1">
    <location>
        <begin position="141"/>
        <end position="155"/>
    </location>
</feature>
<comment type="caution">
    <text evidence="2">The sequence shown here is derived from an EMBL/GenBank/DDBJ whole genome shotgun (WGS) entry which is preliminary data.</text>
</comment>
<evidence type="ECO:0000313" key="2">
    <source>
        <dbReference type="EMBL" id="TFY72972.1"/>
    </source>
</evidence>
<dbReference type="Proteomes" id="UP000298327">
    <property type="component" value="Unassembled WGS sequence"/>
</dbReference>
<feature type="compositionally biased region" description="Basic and acidic residues" evidence="1">
    <location>
        <begin position="49"/>
        <end position="58"/>
    </location>
</feature>
<evidence type="ECO:0000256" key="1">
    <source>
        <dbReference type="SAM" id="MobiDB-lite"/>
    </source>
</evidence>
<evidence type="ECO:0000313" key="3">
    <source>
        <dbReference type="Proteomes" id="UP000298327"/>
    </source>
</evidence>
<feature type="region of interest" description="Disordered" evidence="1">
    <location>
        <begin position="1"/>
        <end position="33"/>
    </location>
</feature>
<proteinExistence type="predicted"/>
<protein>
    <submittedName>
        <fullName evidence="2">Uncharacterized protein</fullName>
    </submittedName>
</protein>
<accession>A0A4Y9ZEE7</accession>
<dbReference type="EMBL" id="SEOQ01000001">
    <property type="protein sequence ID" value="TFY72972.1"/>
    <property type="molecule type" value="Genomic_DNA"/>
</dbReference>
<keyword evidence="3" id="KW-1185">Reference proteome</keyword>
<name>A0A4Y9ZEE7_9AGAM</name>
<feature type="region of interest" description="Disordered" evidence="1">
    <location>
        <begin position="49"/>
        <end position="191"/>
    </location>
</feature>
<gene>
    <name evidence="2" type="ORF">EVG20_g51</name>
</gene>